<keyword evidence="8" id="KW-1185">Reference proteome</keyword>
<feature type="region of interest" description="Disordered" evidence="4">
    <location>
        <begin position="140"/>
        <end position="160"/>
    </location>
</feature>
<dbReference type="Gene3D" id="3.30.70.330">
    <property type="match status" value="2"/>
</dbReference>
<evidence type="ECO:0000313" key="6">
    <source>
        <dbReference type="EMBL" id="EJT77752.1"/>
    </source>
</evidence>
<dbReference type="VEuPathDB" id="FungiDB:GGTG_02857"/>
<feature type="compositionally biased region" description="Polar residues" evidence="4">
    <location>
        <begin position="140"/>
        <end position="149"/>
    </location>
</feature>
<feature type="compositionally biased region" description="Gly residues" evidence="4">
    <location>
        <begin position="475"/>
        <end position="487"/>
    </location>
</feature>
<dbReference type="Proteomes" id="UP000006039">
    <property type="component" value="Unassembled WGS sequence"/>
</dbReference>
<reference evidence="6" key="2">
    <citation type="submission" date="2010-07" db="EMBL/GenBank/DDBJ databases">
        <authorList>
            <consortium name="The Broad Institute Genome Sequencing Platform"/>
            <consortium name="Broad Institute Genome Sequencing Center for Infectious Disease"/>
            <person name="Ma L.-J."/>
            <person name="Dead R."/>
            <person name="Young S."/>
            <person name="Zeng Q."/>
            <person name="Koehrsen M."/>
            <person name="Alvarado L."/>
            <person name="Berlin A."/>
            <person name="Chapman S.B."/>
            <person name="Chen Z."/>
            <person name="Freedman E."/>
            <person name="Gellesch M."/>
            <person name="Goldberg J."/>
            <person name="Griggs A."/>
            <person name="Gujja S."/>
            <person name="Heilman E.R."/>
            <person name="Heiman D."/>
            <person name="Hepburn T."/>
            <person name="Howarth C."/>
            <person name="Jen D."/>
            <person name="Larson L."/>
            <person name="Mehta T."/>
            <person name="Neiman D."/>
            <person name="Pearson M."/>
            <person name="Roberts A."/>
            <person name="Saif S."/>
            <person name="Shea T."/>
            <person name="Shenoy N."/>
            <person name="Sisk P."/>
            <person name="Stolte C."/>
            <person name="Sykes S."/>
            <person name="Walk T."/>
            <person name="White J."/>
            <person name="Yandava C."/>
            <person name="Haas B."/>
            <person name="Nusbaum C."/>
            <person name="Birren B."/>
        </authorList>
    </citation>
    <scope>NUCLEOTIDE SEQUENCE</scope>
    <source>
        <strain evidence="6">R3-111a-1</strain>
    </source>
</reference>
<accession>J3NNK0</accession>
<dbReference type="HOGENOM" id="CLU_029565_0_0_1"/>
<evidence type="ECO:0000256" key="3">
    <source>
        <dbReference type="PROSITE-ProRule" id="PRU00176"/>
    </source>
</evidence>
<dbReference type="SUPFAM" id="SSF54928">
    <property type="entry name" value="RNA-binding domain, RBD"/>
    <property type="match status" value="2"/>
</dbReference>
<keyword evidence="2 3" id="KW-0694">RNA-binding</keyword>
<dbReference type="AlphaFoldDB" id="J3NNK0"/>
<dbReference type="PANTHER" id="PTHR24012">
    <property type="entry name" value="RNA BINDING PROTEIN"/>
    <property type="match status" value="1"/>
</dbReference>
<dbReference type="InterPro" id="IPR035979">
    <property type="entry name" value="RBD_domain_sf"/>
</dbReference>
<feature type="region of interest" description="Disordered" evidence="4">
    <location>
        <begin position="456"/>
        <end position="538"/>
    </location>
</feature>
<dbReference type="PROSITE" id="PS50102">
    <property type="entry name" value="RRM"/>
    <property type="match status" value="2"/>
</dbReference>
<feature type="domain" description="RRM" evidence="5">
    <location>
        <begin position="330"/>
        <end position="410"/>
    </location>
</feature>
<protein>
    <submittedName>
        <fullName evidence="6">Sporulation-specific protein 5</fullName>
    </submittedName>
</protein>
<evidence type="ECO:0000256" key="2">
    <source>
        <dbReference type="ARBA" id="ARBA00022884"/>
    </source>
</evidence>
<feature type="region of interest" description="Disordered" evidence="4">
    <location>
        <begin position="1"/>
        <end position="30"/>
    </location>
</feature>
<gene>
    <name evidence="7" type="primary">20343315</name>
    <name evidence="6" type="ORF">GGTG_02857</name>
</gene>
<dbReference type="STRING" id="644352.J3NNK0"/>
<keyword evidence="1" id="KW-0677">Repeat</keyword>
<dbReference type="SMART" id="SM00360">
    <property type="entry name" value="RRM"/>
    <property type="match status" value="2"/>
</dbReference>
<dbReference type="RefSeq" id="XP_009218897.1">
    <property type="nucleotide sequence ID" value="XM_009220633.1"/>
</dbReference>
<feature type="compositionally biased region" description="Polar residues" evidence="4">
    <location>
        <begin position="517"/>
        <end position="532"/>
    </location>
</feature>
<reference evidence="8" key="1">
    <citation type="submission" date="2010-07" db="EMBL/GenBank/DDBJ databases">
        <title>The genome sequence of Gaeumannomyces graminis var. tritici strain R3-111a-1.</title>
        <authorList>
            <consortium name="The Broad Institute Genome Sequencing Platform"/>
            <person name="Ma L.-J."/>
            <person name="Dead R."/>
            <person name="Young S."/>
            <person name="Zeng Q."/>
            <person name="Koehrsen M."/>
            <person name="Alvarado L."/>
            <person name="Berlin A."/>
            <person name="Chapman S.B."/>
            <person name="Chen Z."/>
            <person name="Freedman E."/>
            <person name="Gellesch M."/>
            <person name="Goldberg J."/>
            <person name="Griggs A."/>
            <person name="Gujja S."/>
            <person name="Heilman E.R."/>
            <person name="Heiman D."/>
            <person name="Hepburn T."/>
            <person name="Howarth C."/>
            <person name="Jen D."/>
            <person name="Larson L."/>
            <person name="Mehta T."/>
            <person name="Neiman D."/>
            <person name="Pearson M."/>
            <person name="Roberts A."/>
            <person name="Saif S."/>
            <person name="Shea T."/>
            <person name="Shenoy N."/>
            <person name="Sisk P."/>
            <person name="Stolte C."/>
            <person name="Sykes S."/>
            <person name="Walk T."/>
            <person name="White J."/>
            <person name="Yandava C."/>
            <person name="Haas B."/>
            <person name="Nusbaum C."/>
            <person name="Birren B."/>
        </authorList>
    </citation>
    <scope>NUCLEOTIDE SEQUENCE [LARGE SCALE GENOMIC DNA]</scope>
    <source>
        <strain evidence="8">R3-111a-1</strain>
    </source>
</reference>
<reference evidence="6" key="3">
    <citation type="submission" date="2010-09" db="EMBL/GenBank/DDBJ databases">
        <title>Annotation of Gaeumannomyces graminis var. tritici R3-111a-1.</title>
        <authorList>
            <consortium name="The Broad Institute Genome Sequencing Platform"/>
            <person name="Ma L.-J."/>
            <person name="Dead R."/>
            <person name="Young S.K."/>
            <person name="Zeng Q."/>
            <person name="Gargeya S."/>
            <person name="Fitzgerald M."/>
            <person name="Haas B."/>
            <person name="Abouelleil A."/>
            <person name="Alvarado L."/>
            <person name="Arachchi H.M."/>
            <person name="Berlin A."/>
            <person name="Brown A."/>
            <person name="Chapman S.B."/>
            <person name="Chen Z."/>
            <person name="Dunbar C."/>
            <person name="Freedman E."/>
            <person name="Gearin G."/>
            <person name="Gellesch M."/>
            <person name="Goldberg J."/>
            <person name="Griggs A."/>
            <person name="Gujja S."/>
            <person name="Heiman D."/>
            <person name="Howarth C."/>
            <person name="Larson L."/>
            <person name="Lui A."/>
            <person name="MacDonald P.J.P."/>
            <person name="Mehta T."/>
            <person name="Montmayeur A."/>
            <person name="Murphy C."/>
            <person name="Neiman D."/>
            <person name="Pearson M."/>
            <person name="Priest M."/>
            <person name="Roberts A."/>
            <person name="Saif S."/>
            <person name="Shea T."/>
            <person name="Shenoy N."/>
            <person name="Sisk P."/>
            <person name="Stolte C."/>
            <person name="Sykes S."/>
            <person name="Yandava C."/>
            <person name="Wortman J."/>
            <person name="Nusbaum C."/>
            <person name="Birren B."/>
        </authorList>
    </citation>
    <scope>NUCLEOTIDE SEQUENCE</scope>
    <source>
        <strain evidence="6">R3-111a-1</strain>
    </source>
</reference>
<evidence type="ECO:0000313" key="8">
    <source>
        <dbReference type="Proteomes" id="UP000006039"/>
    </source>
</evidence>
<reference evidence="7" key="5">
    <citation type="submission" date="2018-04" db="UniProtKB">
        <authorList>
            <consortium name="EnsemblFungi"/>
        </authorList>
    </citation>
    <scope>IDENTIFICATION</scope>
    <source>
        <strain evidence="7">R3-111a-1</strain>
    </source>
</reference>
<dbReference type="FunFam" id="3.30.70.330:FF:000323">
    <property type="entry name" value="RNA binding protein MSSP-2"/>
    <property type="match status" value="1"/>
</dbReference>
<dbReference type="Pfam" id="PF00076">
    <property type="entry name" value="RRM_1"/>
    <property type="match status" value="2"/>
</dbReference>
<reference evidence="7" key="4">
    <citation type="journal article" date="2015" name="G3 (Bethesda)">
        <title>Genome sequences of three phytopathogenic species of the Magnaporthaceae family of fungi.</title>
        <authorList>
            <person name="Okagaki L.H."/>
            <person name="Nunes C.C."/>
            <person name="Sailsbery J."/>
            <person name="Clay B."/>
            <person name="Brown D."/>
            <person name="John T."/>
            <person name="Oh Y."/>
            <person name="Young N."/>
            <person name="Fitzgerald M."/>
            <person name="Haas B.J."/>
            <person name="Zeng Q."/>
            <person name="Young S."/>
            <person name="Adiconis X."/>
            <person name="Fan L."/>
            <person name="Levin J.Z."/>
            <person name="Mitchell T.K."/>
            <person name="Okubara P.A."/>
            <person name="Farman M.L."/>
            <person name="Kohn L.M."/>
            <person name="Birren B."/>
            <person name="Ma L.-J."/>
            <person name="Dean R.A."/>
        </authorList>
    </citation>
    <scope>NUCLEOTIDE SEQUENCE</scope>
    <source>
        <strain evidence="7">R3-111a-1</strain>
    </source>
</reference>
<feature type="domain" description="RRM" evidence="5">
    <location>
        <begin position="242"/>
        <end position="335"/>
    </location>
</feature>
<organism evidence="6">
    <name type="scientific">Gaeumannomyces tritici (strain R3-111a-1)</name>
    <name type="common">Wheat and barley take-all root rot fungus</name>
    <name type="synonym">Gaeumannomyces graminis var. tritici</name>
    <dbReference type="NCBI Taxonomy" id="644352"/>
    <lineage>
        <taxon>Eukaryota</taxon>
        <taxon>Fungi</taxon>
        <taxon>Dikarya</taxon>
        <taxon>Ascomycota</taxon>
        <taxon>Pezizomycotina</taxon>
        <taxon>Sordariomycetes</taxon>
        <taxon>Sordariomycetidae</taxon>
        <taxon>Magnaporthales</taxon>
        <taxon>Magnaporthaceae</taxon>
        <taxon>Gaeumannomyces</taxon>
    </lineage>
</organism>
<evidence type="ECO:0000256" key="1">
    <source>
        <dbReference type="ARBA" id="ARBA00022737"/>
    </source>
</evidence>
<dbReference type="InterPro" id="IPR012677">
    <property type="entry name" value="Nucleotide-bd_a/b_plait_sf"/>
</dbReference>
<sequence length="538" mass="57909">MSSAYVDHGRRAPGIPQGYPDGSHMNPTGGAAAADNMGQFVHHFGTLSLPGTAATFIQPQSTIGGSDGSVVYTNSYSQMHPYGAHISAGYGDIAMQYTAAPQYAMGGHHAGMLQHYAPGRGGVAAQIPRELPTLENRRGSYSTSATESAPHTPFFGTAGDRSTAARVASVDRSSYTTPSPQQAFDVAAIPQVPLVKATAANDPEIDRILTNPPAIPRAVPAVFTDHVKTLDQCLDNRIPGNKNVYIRGLHPTTDDDLLQKYAERFGEVDQSKAIIDTSTGACKGFGFAKFKSVRDSERCIRGFYRLGYEVGFARESFNARLKAEGDDLSTNLYISNLPKDITEPMLIQIFHPYQIASSKILRDSNGNSRGVGFARFESREVCERIIRDYNGLKLGVDAHVQEMQVRYADTPAQKELKRVTAERRQYRTNEYNIGAYGTHAVGMNPTMYQQGRGSFEMRRSGSAGGSYTPSFRSGNGHGSFSGHGSQGMGRSVHQQNSTAPPTVASDDGSGDEGVTVVDSSPTVNDTANSSPSVKKEKS</sequence>
<dbReference type="InterPro" id="IPR000504">
    <property type="entry name" value="RRM_dom"/>
</dbReference>
<evidence type="ECO:0000256" key="4">
    <source>
        <dbReference type="SAM" id="MobiDB-lite"/>
    </source>
</evidence>
<dbReference type="GeneID" id="20343315"/>
<dbReference type="eggNOG" id="KOG4733">
    <property type="taxonomic scope" value="Eukaryota"/>
</dbReference>
<dbReference type="EnsemblFungi" id="EJT77752">
    <property type="protein sequence ID" value="EJT77752"/>
    <property type="gene ID" value="GGTG_02857"/>
</dbReference>
<evidence type="ECO:0000313" key="7">
    <source>
        <dbReference type="EnsemblFungi" id="EJT77752"/>
    </source>
</evidence>
<evidence type="ECO:0000259" key="5">
    <source>
        <dbReference type="PROSITE" id="PS50102"/>
    </source>
</evidence>
<dbReference type="GO" id="GO:0003723">
    <property type="term" value="F:RNA binding"/>
    <property type="evidence" value="ECO:0007669"/>
    <property type="project" value="UniProtKB-UniRule"/>
</dbReference>
<dbReference type="EMBL" id="GL385396">
    <property type="protein sequence ID" value="EJT77752.1"/>
    <property type="molecule type" value="Genomic_DNA"/>
</dbReference>
<dbReference type="OrthoDB" id="271725at2759"/>
<name>J3NNK0_GAET3</name>
<proteinExistence type="predicted"/>